<evidence type="ECO:0000259" key="1">
    <source>
        <dbReference type="Pfam" id="PF00535"/>
    </source>
</evidence>
<dbReference type="Proteomes" id="UP000317944">
    <property type="component" value="Unassembled WGS sequence"/>
</dbReference>
<dbReference type="SUPFAM" id="SSF48452">
    <property type="entry name" value="TPR-like"/>
    <property type="match status" value="1"/>
</dbReference>
<dbReference type="PANTHER" id="PTHR43630">
    <property type="entry name" value="POLY-BETA-1,6-N-ACETYL-D-GLUCOSAMINE SYNTHASE"/>
    <property type="match status" value="1"/>
</dbReference>
<evidence type="ECO:0000313" key="3">
    <source>
        <dbReference type="Proteomes" id="UP000317944"/>
    </source>
</evidence>
<reference evidence="2 3" key="1">
    <citation type="submission" date="2018-03" db="EMBL/GenBank/DDBJ databases">
        <title>Aerobic endospore-forming bacteria genome sequencing and assembly.</title>
        <authorList>
            <person name="Cavalcante D.A."/>
            <person name="Driks A."/>
            <person name="Putonti C."/>
            <person name="De-Souza M.T."/>
        </authorList>
    </citation>
    <scope>NUCLEOTIDE SEQUENCE [LARGE SCALE GENOMIC DNA]</scope>
    <source>
        <strain evidence="2 3">SDF0037</strain>
    </source>
</reference>
<feature type="domain" description="Glycosyltransferase 2-like" evidence="1">
    <location>
        <begin position="5"/>
        <end position="146"/>
    </location>
</feature>
<dbReference type="InterPro" id="IPR011990">
    <property type="entry name" value="TPR-like_helical_dom_sf"/>
</dbReference>
<dbReference type="SUPFAM" id="SSF53448">
    <property type="entry name" value="Nucleotide-diphospho-sugar transferases"/>
    <property type="match status" value="2"/>
</dbReference>
<dbReference type="EMBL" id="SADV01000001">
    <property type="protein sequence ID" value="TQR39526.1"/>
    <property type="molecule type" value="Genomic_DNA"/>
</dbReference>
<dbReference type="InterPro" id="IPR001173">
    <property type="entry name" value="Glyco_trans_2-like"/>
</dbReference>
<evidence type="ECO:0000313" key="2">
    <source>
        <dbReference type="EMBL" id="TQR39526.1"/>
    </source>
</evidence>
<sequence>MATISLCMIVKNEEEVLGRCLQSVKHIVDEIIIVDTGSTDDTKVIAKKFDAKIYDFEWCNDFSKARNYSFSLANKDYILWLDADDVIEEKEQLKLIKLKESLSEEIDTVSMPYILSVNEFGDVGYQIRRHRLAKRERQFQWEGKVHEVLLVSGNILHSDVAIKHKKEKKHTDRNLLIYMDCYERGEYFSPRDVYYFGNELLDHKKYEKAIEQYKAFLDANQGWVEDNINACFNLSNCYSLLNEKDLQLQALLRILEYTKPTPKFCCFLGDILKEKGNINSSLYWYLTAINIGKPEAEYSVLEPQYWTWYPHLQLCALYFQQGDLKNSEFHHDHAKYYVPEHPSVIFNEQFFNQQLEENELSVEHDIKNQIFNLVEAETVEKNKKGKVKILIGSPIKQDSDILMHFLHSLDNLEKSDEVQVNYLFFDDNDDLTSKKLLENFSTNREVSIIETKNKYEYIKNDVTHYWTPNNVHHVSNMKNHILHYAKEKDFDYVFLIDSDLVLHPKTLVNLLKANKDIISNIFWTKWTPDAIEMPQVWMQDEYQLFNKEDNHILSESEIKLKSIEFIMKMKVPGIYKVGGLGACTLISKNVINAGVNFNKIYNVSYVGEDRHFCIRAAVLGFSMYVETTYPAFHIYRKEDLEEIEQWKSKSSFKQKGE</sequence>
<dbReference type="PANTHER" id="PTHR43630:SF2">
    <property type="entry name" value="GLYCOSYLTRANSFERASE"/>
    <property type="match status" value="1"/>
</dbReference>
<proteinExistence type="predicted"/>
<dbReference type="CDD" id="cd02511">
    <property type="entry name" value="Beta4Glucosyltransferase"/>
    <property type="match status" value="1"/>
</dbReference>
<organism evidence="2 3">
    <name type="scientific">Lysinibacillus sphaericus</name>
    <name type="common">Bacillus sphaericus</name>
    <dbReference type="NCBI Taxonomy" id="1421"/>
    <lineage>
        <taxon>Bacteria</taxon>
        <taxon>Bacillati</taxon>
        <taxon>Bacillota</taxon>
        <taxon>Bacilli</taxon>
        <taxon>Bacillales</taxon>
        <taxon>Bacillaceae</taxon>
        <taxon>Lysinibacillus</taxon>
    </lineage>
</organism>
<comment type="caution">
    <text evidence="2">The sequence shown here is derived from an EMBL/GenBank/DDBJ whole genome shotgun (WGS) entry which is preliminary data.</text>
</comment>
<dbReference type="AlphaFoldDB" id="A0A544V098"/>
<protein>
    <submittedName>
        <fullName evidence="2">Glycosyltransferase family 2 protein</fullName>
    </submittedName>
</protein>
<dbReference type="RefSeq" id="WP_142506950.1">
    <property type="nucleotide sequence ID" value="NZ_SADV01000001.1"/>
</dbReference>
<dbReference type="Pfam" id="PF00535">
    <property type="entry name" value="Glycos_transf_2"/>
    <property type="match status" value="1"/>
</dbReference>
<gene>
    <name evidence="2" type="ORF">C7Y47_00310</name>
</gene>
<dbReference type="InterPro" id="IPR029044">
    <property type="entry name" value="Nucleotide-diphossugar_trans"/>
</dbReference>
<name>A0A544V098_LYSSH</name>
<accession>A0A544V098</accession>
<dbReference type="OrthoDB" id="9815923at2"/>
<dbReference type="Gene3D" id="1.25.40.10">
    <property type="entry name" value="Tetratricopeptide repeat domain"/>
    <property type="match status" value="2"/>
</dbReference>
<dbReference type="Gene3D" id="3.90.550.10">
    <property type="entry name" value="Spore Coat Polysaccharide Biosynthesis Protein SpsA, Chain A"/>
    <property type="match status" value="2"/>
</dbReference>